<protein>
    <submittedName>
        <fullName evidence="2">Uncharacterized protein</fullName>
    </submittedName>
</protein>
<sequence>MVRNAHNHPEHPHTKPSAEDEQRLQTAINAISVEIRESRFKLCFTSTSTVYGGKQVSTISPAFADVRKIRDRIAVHRKTEFPKGQDFDGVKYYMTHADFDLKLVVTLHPQLAKFIHGVLALAIDFTFKRVEGDMDEWEVVGFSERFKMRIPFASFYCNRKTTDAFKQLFTELFDAIYHVTGERFLLRPFYPDANCRIFVMDGEVAQVNGFGEFLAQYNSPTISGISESNSIGYVLYCLKTCIVHFNRCLDELNRADIPLSVIAELKKIIGYKTQEDVEKWHAYCRSVATVYVAVNDWYVNKDKPWYLPSINSFLSKIAPADYVITPNRLKHRRNSLCCPPSYFTCILVNFGLFSSVLGAFEWGIGGVHGGLFKVIYNV</sequence>
<dbReference type="EMBL" id="JARJCW010000001">
    <property type="protein sequence ID" value="KAJ7229838.1"/>
    <property type="molecule type" value="Genomic_DNA"/>
</dbReference>
<evidence type="ECO:0000313" key="2">
    <source>
        <dbReference type="EMBL" id="KAJ7229838.1"/>
    </source>
</evidence>
<gene>
    <name evidence="2" type="ORF">GGX14DRAFT_383793</name>
</gene>
<feature type="region of interest" description="Disordered" evidence="1">
    <location>
        <begin position="1"/>
        <end position="22"/>
    </location>
</feature>
<name>A0AAD6YUM8_9AGAR</name>
<dbReference type="Proteomes" id="UP001219525">
    <property type="component" value="Unassembled WGS sequence"/>
</dbReference>
<organism evidence="2 3">
    <name type="scientific">Mycena pura</name>
    <dbReference type="NCBI Taxonomy" id="153505"/>
    <lineage>
        <taxon>Eukaryota</taxon>
        <taxon>Fungi</taxon>
        <taxon>Dikarya</taxon>
        <taxon>Basidiomycota</taxon>
        <taxon>Agaricomycotina</taxon>
        <taxon>Agaricomycetes</taxon>
        <taxon>Agaricomycetidae</taxon>
        <taxon>Agaricales</taxon>
        <taxon>Marasmiineae</taxon>
        <taxon>Mycenaceae</taxon>
        <taxon>Mycena</taxon>
    </lineage>
</organism>
<dbReference type="AlphaFoldDB" id="A0AAD6YUM8"/>
<evidence type="ECO:0000256" key="1">
    <source>
        <dbReference type="SAM" id="MobiDB-lite"/>
    </source>
</evidence>
<feature type="compositionally biased region" description="Basic and acidic residues" evidence="1">
    <location>
        <begin position="7"/>
        <end position="22"/>
    </location>
</feature>
<keyword evidence="3" id="KW-1185">Reference proteome</keyword>
<accession>A0AAD6YUM8</accession>
<evidence type="ECO:0000313" key="3">
    <source>
        <dbReference type="Proteomes" id="UP001219525"/>
    </source>
</evidence>
<comment type="caution">
    <text evidence="2">The sequence shown here is derived from an EMBL/GenBank/DDBJ whole genome shotgun (WGS) entry which is preliminary data.</text>
</comment>
<proteinExistence type="predicted"/>
<reference evidence="2" key="1">
    <citation type="submission" date="2023-03" db="EMBL/GenBank/DDBJ databases">
        <title>Massive genome expansion in bonnet fungi (Mycena s.s.) driven by repeated elements and novel gene families across ecological guilds.</title>
        <authorList>
            <consortium name="Lawrence Berkeley National Laboratory"/>
            <person name="Harder C.B."/>
            <person name="Miyauchi S."/>
            <person name="Viragh M."/>
            <person name="Kuo A."/>
            <person name="Thoen E."/>
            <person name="Andreopoulos B."/>
            <person name="Lu D."/>
            <person name="Skrede I."/>
            <person name="Drula E."/>
            <person name="Henrissat B."/>
            <person name="Morin E."/>
            <person name="Kohler A."/>
            <person name="Barry K."/>
            <person name="LaButti K."/>
            <person name="Morin E."/>
            <person name="Salamov A."/>
            <person name="Lipzen A."/>
            <person name="Mereny Z."/>
            <person name="Hegedus B."/>
            <person name="Baldrian P."/>
            <person name="Stursova M."/>
            <person name="Weitz H."/>
            <person name="Taylor A."/>
            <person name="Grigoriev I.V."/>
            <person name="Nagy L.G."/>
            <person name="Martin F."/>
            <person name="Kauserud H."/>
        </authorList>
    </citation>
    <scope>NUCLEOTIDE SEQUENCE</scope>
    <source>
        <strain evidence="2">9144</strain>
    </source>
</reference>